<evidence type="ECO:0000313" key="4">
    <source>
        <dbReference type="Proteomes" id="UP000237246"/>
    </source>
</evidence>
<dbReference type="InterPro" id="IPR036390">
    <property type="entry name" value="WH_DNA-bd_sf"/>
</dbReference>
<keyword evidence="4" id="KW-1185">Reference proteome</keyword>
<dbReference type="GO" id="GO:0008541">
    <property type="term" value="C:proteasome regulatory particle, lid subcomplex"/>
    <property type="evidence" value="ECO:0007669"/>
    <property type="project" value="TreeGrafter"/>
</dbReference>
<dbReference type="Proteomes" id="UP000237246">
    <property type="component" value="Unassembled WGS sequence"/>
</dbReference>
<feature type="domain" description="PSMD12/CSN4-like N-terminal" evidence="2">
    <location>
        <begin position="1"/>
        <end position="123"/>
    </location>
</feature>
<dbReference type="PANTHER" id="PTHR10855:SF1">
    <property type="entry name" value="26S PROTEASOME NON-ATPASE REGULATORY SUBUNIT 12"/>
    <property type="match status" value="1"/>
</dbReference>
<feature type="non-terminal residue" evidence="3">
    <location>
        <position position="1"/>
    </location>
</feature>
<sequence length="301" mass="35319">IYVEIERARLTKTLATIKEQNGEVKEAASILQELQVETYGSMEKKERVEFILEQMRLCLAVKDYIRTQIISKKINTKFFQEENTEKLKLKYYNLMIQLDQHEGSYLSICKHYRAIYDTPCIQAESEKWQQALKSVVLYVILSPYDNEQSDLVHRISSDKKLEEIPKYKDLLKLFTTMELMRWTALVEEYGKELREGSLDSPATDVFGCTEEGEKRWKDLKNRVVEHYCLSLQESEEFLSNLVVNKTIFAKVDRLAGIINFQRPKDPNNILNDWSHKLNSLMALVNKTTHLIAKEEMIHNLQ</sequence>
<feature type="domain" description="26S proteasome regulatory subunit RPN5 C-terminal" evidence="1">
    <location>
        <begin position="267"/>
        <end position="298"/>
    </location>
</feature>
<evidence type="ECO:0000259" key="2">
    <source>
        <dbReference type="Pfam" id="PF22241"/>
    </source>
</evidence>
<dbReference type="AlphaFoldDB" id="A0A2P4SG73"/>
<name>A0A2P4SG73_BAMTH</name>
<dbReference type="InterPro" id="IPR040896">
    <property type="entry name" value="RPN5_C"/>
</dbReference>
<gene>
    <name evidence="3" type="ORF">CIB84_013143</name>
</gene>
<proteinExistence type="predicted"/>
<dbReference type="PANTHER" id="PTHR10855">
    <property type="entry name" value="26S PROTEASOME NON-ATPASE REGULATORY SUBUNIT 12/COP9 SIGNALOSOME COMPLEX SUBUNIT 4"/>
    <property type="match status" value="1"/>
</dbReference>
<accession>A0A2P4SG73</accession>
<dbReference type="GO" id="GO:0005737">
    <property type="term" value="C:cytoplasm"/>
    <property type="evidence" value="ECO:0007669"/>
    <property type="project" value="TreeGrafter"/>
</dbReference>
<dbReference type="OrthoDB" id="268763at2759"/>
<dbReference type="EMBL" id="PPHD01051723">
    <property type="protein sequence ID" value="POI23109.1"/>
    <property type="molecule type" value="Genomic_DNA"/>
</dbReference>
<dbReference type="SUPFAM" id="SSF46785">
    <property type="entry name" value="Winged helix' DNA-binding domain"/>
    <property type="match status" value="1"/>
</dbReference>
<reference evidence="3 4" key="1">
    <citation type="submission" date="2018-01" db="EMBL/GenBank/DDBJ databases">
        <title>Comparison of the Chinese Bamboo Partridge and Red Junglefowl genome sequences highlights the importance of demography in genome evolution.</title>
        <authorList>
            <person name="Tiley G.P."/>
            <person name="Kimball R.T."/>
            <person name="Braun E.L."/>
            <person name="Burleigh J.G."/>
        </authorList>
    </citation>
    <scope>NUCLEOTIDE SEQUENCE [LARGE SCALE GENOMIC DNA]</scope>
    <source>
        <strain evidence="3">RTK389</strain>
        <tissue evidence="3">Blood</tissue>
    </source>
</reference>
<evidence type="ECO:0000313" key="3">
    <source>
        <dbReference type="EMBL" id="POI23109.1"/>
    </source>
</evidence>
<protein>
    <submittedName>
        <fullName evidence="3">Uncharacterized protein</fullName>
    </submittedName>
</protein>
<evidence type="ECO:0000259" key="1">
    <source>
        <dbReference type="Pfam" id="PF18098"/>
    </source>
</evidence>
<dbReference type="Pfam" id="PF22241">
    <property type="entry name" value="PSMD12-CSN4_N"/>
    <property type="match status" value="1"/>
</dbReference>
<comment type="caution">
    <text evidence="3">The sequence shown here is derived from an EMBL/GenBank/DDBJ whole genome shotgun (WGS) entry which is preliminary data.</text>
</comment>
<organism evidence="3 4">
    <name type="scientific">Bambusicola thoracicus</name>
    <name type="common">Chinese bamboo-partridge</name>
    <name type="synonym">Perdix thoracica</name>
    <dbReference type="NCBI Taxonomy" id="9083"/>
    <lineage>
        <taxon>Eukaryota</taxon>
        <taxon>Metazoa</taxon>
        <taxon>Chordata</taxon>
        <taxon>Craniata</taxon>
        <taxon>Vertebrata</taxon>
        <taxon>Euteleostomi</taxon>
        <taxon>Archelosauria</taxon>
        <taxon>Archosauria</taxon>
        <taxon>Dinosauria</taxon>
        <taxon>Saurischia</taxon>
        <taxon>Theropoda</taxon>
        <taxon>Coelurosauria</taxon>
        <taxon>Aves</taxon>
        <taxon>Neognathae</taxon>
        <taxon>Galloanserae</taxon>
        <taxon>Galliformes</taxon>
        <taxon>Phasianidae</taxon>
        <taxon>Perdicinae</taxon>
        <taxon>Bambusicola</taxon>
    </lineage>
</organism>
<dbReference type="InterPro" id="IPR040134">
    <property type="entry name" value="PSMD12/CSN4"/>
</dbReference>
<dbReference type="Pfam" id="PF18098">
    <property type="entry name" value="RPN5_C"/>
    <property type="match status" value="1"/>
</dbReference>
<dbReference type="InterPro" id="IPR054559">
    <property type="entry name" value="PSMD12-CSN4-like_N"/>
</dbReference>